<reference evidence="11 12" key="1">
    <citation type="journal article" date="2018" name="Front. Microbiol.">
        <title>Genome-Wide Analysis of Corynespora cassiicola Leaf Fall Disease Putative Effectors.</title>
        <authorList>
            <person name="Lopez D."/>
            <person name="Ribeiro S."/>
            <person name="Label P."/>
            <person name="Fumanal B."/>
            <person name="Venisse J.S."/>
            <person name="Kohler A."/>
            <person name="de Oliveira R.R."/>
            <person name="Labutti K."/>
            <person name="Lipzen A."/>
            <person name="Lail K."/>
            <person name="Bauer D."/>
            <person name="Ohm R.A."/>
            <person name="Barry K.W."/>
            <person name="Spatafora J."/>
            <person name="Grigoriev I.V."/>
            <person name="Martin F.M."/>
            <person name="Pujade-Renaud V."/>
        </authorList>
    </citation>
    <scope>NUCLEOTIDE SEQUENCE [LARGE SCALE GENOMIC DNA]</scope>
    <source>
        <strain evidence="11 12">Philippines</strain>
    </source>
</reference>
<evidence type="ECO:0000259" key="10">
    <source>
        <dbReference type="Pfam" id="PF01872"/>
    </source>
</evidence>
<dbReference type="Proteomes" id="UP000240883">
    <property type="component" value="Unassembled WGS sequence"/>
</dbReference>
<accession>A0A2T2NS84</accession>
<evidence type="ECO:0000313" key="12">
    <source>
        <dbReference type="Proteomes" id="UP000240883"/>
    </source>
</evidence>
<dbReference type="SUPFAM" id="SSF53597">
    <property type="entry name" value="Dihydrofolate reductase-like"/>
    <property type="match status" value="1"/>
</dbReference>
<comment type="catalytic activity">
    <reaction evidence="9">
        <text>2,5-diamino-6-(1-D-ribitylamino)pyrimidin-4(3H)-one 5'-phosphate + NADP(+) = 2,5-diamino-6-(1-D-ribosylamino)pyrimidin-4(3H)-one 5'-phosphate + NADPH + H(+)</text>
        <dbReference type="Rhea" id="RHEA:27278"/>
        <dbReference type="ChEBI" id="CHEBI:15378"/>
        <dbReference type="ChEBI" id="CHEBI:57783"/>
        <dbReference type="ChEBI" id="CHEBI:58349"/>
        <dbReference type="ChEBI" id="CHEBI:58890"/>
        <dbReference type="ChEBI" id="CHEBI:59545"/>
        <dbReference type="EC" id="1.1.1.302"/>
    </reaction>
</comment>
<dbReference type="GO" id="GO:0008703">
    <property type="term" value="F:5-amino-6-(5-phosphoribosylamino)uracil reductase activity"/>
    <property type="evidence" value="ECO:0007669"/>
    <property type="project" value="InterPro"/>
</dbReference>
<gene>
    <name evidence="11" type="ORF">BS50DRAFT_359621</name>
</gene>
<evidence type="ECO:0000256" key="4">
    <source>
        <dbReference type="ARBA" id="ARBA00015035"/>
    </source>
</evidence>
<name>A0A2T2NS84_CORCC</name>
<sequence length="180" mass="20300">MRCLRYNVASTLDGFIASFDGTTDWIVDDSTIDFTTLYASFSTFVMGRKTWETLLAYGDQNPLREKPRDAIVVFSRTMSPEQHRDITVISGDIVEYMEALKKCDEGGTKDIWLYGGGQVASCLLDARLVDTVEVAIMPVLIGDGIRLVEKGTKNHWKLQLQSVEKLEKSGILMSKYRVLY</sequence>
<comment type="catalytic activity">
    <reaction evidence="8">
        <text>2,5-diamino-6-(1-D-ribitylamino)pyrimidin-4(3H)-one 5'-phosphate + NAD(+) = 2,5-diamino-6-(1-D-ribosylamino)pyrimidin-4(3H)-one 5'-phosphate + NADH + H(+)</text>
        <dbReference type="Rhea" id="RHEA:27274"/>
        <dbReference type="ChEBI" id="CHEBI:15378"/>
        <dbReference type="ChEBI" id="CHEBI:57540"/>
        <dbReference type="ChEBI" id="CHEBI:57945"/>
        <dbReference type="ChEBI" id="CHEBI:58890"/>
        <dbReference type="ChEBI" id="CHEBI:59545"/>
        <dbReference type="EC" id="1.1.1.302"/>
    </reaction>
</comment>
<dbReference type="InterPro" id="IPR002734">
    <property type="entry name" value="RibDG_C"/>
</dbReference>
<evidence type="ECO:0000256" key="2">
    <source>
        <dbReference type="ARBA" id="ARBA00009723"/>
    </source>
</evidence>
<dbReference type="GO" id="GO:0009231">
    <property type="term" value="P:riboflavin biosynthetic process"/>
    <property type="evidence" value="ECO:0007669"/>
    <property type="project" value="UniProtKB-KW"/>
</dbReference>
<comment type="similarity">
    <text evidence="2">Belongs to the HTP reductase family.</text>
</comment>
<evidence type="ECO:0000256" key="9">
    <source>
        <dbReference type="ARBA" id="ARBA00049020"/>
    </source>
</evidence>
<evidence type="ECO:0000313" key="11">
    <source>
        <dbReference type="EMBL" id="PSN68244.1"/>
    </source>
</evidence>
<dbReference type="EMBL" id="KZ678134">
    <property type="protein sequence ID" value="PSN68244.1"/>
    <property type="molecule type" value="Genomic_DNA"/>
</dbReference>
<dbReference type="AlphaFoldDB" id="A0A2T2NS84"/>
<feature type="domain" description="Bacterial bifunctional deaminase-reductase C-terminal" evidence="10">
    <location>
        <begin position="4"/>
        <end position="167"/>
    </location>
</feature>
<evidence type="ECO:0000256" key="6">
    <source>
        <dbReference type="ARBA" id="ARBA00030073"/>
    </source>
</evidence>
<evidence type="ECO:0000256" key="1">
    <source>
        <dbReference type="ARBA" id="ARBA00003555"/>
    </source>
</evidence>
<comment type="function">
    <text evidence="1">Catalyzes an early step in riboflavin biosynthesis, the NADPH-dependent reduction of the ribose side chain of 2,5-diamino-6-ribosylamino-4(3H)-pyrimidinone 5'-phosphate, yielding 2,5-diamino-6-ribitylamino-4(3H)-pyrimidinone 5'-phosphate.</text>
</comment>
<dbReference type="InterPro" id="IPR024072">
    <property type="entry name" value="DHFR-like_dom_sf"/>
</dbReference>
<dbReference type="PANTHER" id="PTHR38011:SF11">
    <property type="entry name" value="2,5-DIAMINO-6-RIBOSYLAMINO-4(3H)-PYRIMIDINONE 5'-PHOSPHATE REDUCTASE"/>
    <property type="match status" value="1"/>
</dbReference>
<dbReference type="STRING" id="1448308.A0A2T2NS84"/>
<evidence type="ECO:0000256" key="5">
    <source>
        <dbReference type="ARBA" id="ARBA00022619"/>
    </source>
</evidence>
<keyword evidence="12" id="KW-1185">Reference proteome</keyword>
<protein>
    <recommendedName>
        <fullName evidence="4">2,5-diamino-6-ribosylamino-4(3H)-pyrimidinone 5'-phosphate reductase</fullName>
        <ecNumber evidence="3">1.1.1.302</ecNumber>
    </recommendedName>
    <alternativeName>
        <fullName evidence="7">2,5-diamino-6-(5-phospho-D-ribosylamino)pyrimidin-4(3H)-one reductase</fullName>
    </alternativeName>
    <alternativeName>
        <fullName evidence="6">2,5-diamino-6-ribitylamino-4(3H)-pyrimidinone 5'-phosphate synthase</fullName>
    </alternativeName>
</protein>
<evidence type="ECO:0000256" key="3">
    <source>
        <dbReference type="ARBA" id="ARBA00012851"/>
    </source>
</evidence>
<proteinExistence type="inferred from homology"/>
<organism evidence="11 12">
    <name type="scientific">Corynespora cassiicola Philippines</name>
    <dbReference type="NCBI Taxonomy" id="1448308"/>
    <lineage>
        <taxon>Eukaryota</taxon>
        <taxon>Fungi</taxon>
        <taxon>Dikarya</taxon>
        <taxon>Ascomycota</taxon>
        <taxon>Pezizomycotina</taxon>
        <taxon>Dothideomycetes</taxon>
        <taxon>Pleosporomycetidae</taxon>
        <taxon>Pleosporales</taxon>
        <taxon>Corynesporascaceae</taxon>
        <taxon>Corynespora</taxon>
    </lineage>
</organism>
<dbReference type="Pfam" id="PF01872">
    <property type="entry name" value="RibD_C"/>
    <property type="match status" value="1"/>
</dbReference>
<dbReference type="InterPro" id="IPR050765">
    <property type="entry name" value="Riboflavin_Biosynth_HTPR"/>
</dbReference>
<evidence type="ECO:0000256" key="8">
    <source>
        <dbReference type="ARBA" id="ARBA00047550"/>
    </source>
</evidence>
<dbReference type="PANTHER" id="PTHR38011">
    <property type="entry name" value="DIHYDROFOLATE REDUCTASE FAMILY PROTEIN (AFU_ORTHOLOGUE AFUA_8G06820)"/>
    <property type="match status" value="1"/>
</dbReference>
<keyword evidence="5" id="KW-0686">Riboflavin biosynthesis</keyword>
<dbReference type="EC" id="1.1.1.302" evidence="3"/>
<dbReference type="OrthoDB" id="3192019at2759"/>
<evidence type="ECO:0000256" key="7">
    <source>
        <dbReference type="ARBA" id="ARBA00031630"/>
    </source>
</evidence>
<dbReference type="Gene3D" id="3.40.430.10">
    <property type="entry name" value="Dihydrofolate Reductase, subunit A"/>
    <property type="match status" value="1"/>
</dbReference>